<reference evidence="1" key="1">
    <citation type="journal article" date="2021" name="PeerJ">
        <title>Extensive microbial diversity within the chicken gut microbiome revealed by metagenomics and culture.</title>
        <authorList>
            <person name="Gilroy R."/>
            <person name="Ravi A."/>
            <person name="Getino M."/>
            <person name="Pursley I."/>
            <person name="Horton D.L."/>
            <person name="Alikhan N.F."/>
            <person name="Baker D."/>
            <person name="Gharbi K."/>
            <person name="Hall N."/>
            <person name="Watson M."/>
            <person name="Adriaenssens E.M."/>
            <person name="Foster-Nyarko E."/>
            <person name="Jarju S."/>
            <person name="Secka A."/>
            <person name="Antonio M."/>
            <person name="Oren A."/>
            <person name="Chaudhuri R.R."/>
            <person name="La Ragione R."/>
            <person name="Hildebrand F."/>
            <person name="Pallen M.J."/>
        </authorList>
    </citation>
    <scope>NUCLEOTIDE SEQUENCE</scope>
    <source>
        <strain evidence="1">ChiHejej3B27-2180</strain>
    </source>
</reference>
<dbReference type="PANTHER" id="PTHR43235">
    <property type="entry name" value="GLUTAMINE AMIDOTRANSFERASE PB2B2.05-RELATED"/>
    <property type="match status" value="1"/>
</dbReference>
<dbReference type="Gene3D" id="3.40.50.880">
    <property type="match status" value="1"/>
</dbReference>
<keyword evidence="1" id="KW-0378">Hydrolase</keyword>
<evidence type="ECO:0000313" key="1">
    <source>
        <dbReference type="EMBL" id="HIW70336.1"/>
    </source>
</evidence>
<name>A0A9D1QP42_9LACO</name>
<evidence type="ECO:0000313" key="2">
    <source>
        <dbReference type="Proteomes" id="UP000886878"/>
    </source>
</evidence>
<dbReference type="GO" id="GO:0033969">
    <property type="term" value="F:gamma-glutamyl-gamma-aminobutyrate hydrolase activity"/>
    <property type="evidence" value="ECO:0007669"/>
    <property type="project" value="TreeGrafter"/>
</dbReference>
<dbReference type="SUPFAM" id="SSF52317">
    <property type="entry name" value="Class I glutamine amidotransferase-like"/>
    <property type="match status" value="1"/>
</dbReference>
<comment type="caution">
    <text evidence="1">The sequence shown here is derived from an EMBL/GenBank/DDBJ whole genome shotgun (WGS) entry which is preliminary data.</text>
</comment>
<reference evidence="1" key="2">
    <citation type="submission" date="2021-04" db="EMBL/GenBank/DDBJ databases">
        <authorList>
            <person name="Gilroy R."/>
        </authorList>
    </citation>
    <scope>NUCLEOTIDE SEQUENCE</scope>
    <source>
        <strain evidence="1">ChiHejej3B27-2180</strain>
    </source>
</reference>
<protein>
    <submittedName>
        <fullName evidence="1">Gamma-glutamyl-gamma-aminobutyrate hydrolase family protein</fullName>
    </submittedName>
</protein>
<proteinExistence type="predicted"/>
<dbReference type="AlphaFoldDB" id="A0A9D1QP42"/>
<dbReference type="PANTHER" id="PTHR43235:SF1">
    <property type="entry name" value="GLUTAMINE AMIDOTRANSFERASE PB2B2.05-RELATED"/>
    <property type="match status" value="1"/>
</dbReference>
<dbReference type="InterPro" id="IPR011697">
    <property type="entry name" value="Peptidase_C26"/>
</dbReference>
<dbReference type="InterPro" id="IPR044668">
    <property type="entry name" value="PuuD-like"/>
</dbReference>
<organism evidence="1 2">
    <name type="scientific">Candidatus Limosilactobacillus merdipullorum</name>
    <dbReference type="NCBI Taxonomy" id="2838653"/>
    <lineage>
        <taxon>Bacteria</taxon>
        <taxon>Bacillati</taxon>
        <taxon>Bacillota</taxon>
        <taxon>Bacilli</taxon>
        <taxon>Lactobacillales</taxon>
        <taxon>Lactobacillaceae</taxon>
        <taxon>Limosilactobacillus</taxon>
    </lineage>
</organism>
<dbReference type="PROSITE" id="PS51273">
    <property type="entry name" value="GATASE_TYPE_1"/>
    <property type="match status" value="1"/>
</dbReference>
<dbReference type="GO" id="GO:0005829">
    <property type="term" value="C:cytosol"/>
    <property type="evidence" value="ECO:0007669"/>
    <property type="project" value="TreeGrafter"/>
</dbReference>
<dbReference type="Pfam" id="PF07722">
    <property type="entry name" value="Peptidase_C26"/>
    <property type="match status" value="1"/>
</dbReference>
<accession>A0A9D1QP42</accession>
<dbReference type="InterPro" id="IPR029062">
    <property type="entry name" value="Class_I_gatase-like"/>
</dbReference>
<dbReference type="Proteomes" id="UP000886878">
    <property type="component" value="Unassembled WGS sequence"/>
</dbReference>
<gene>
    <name evidence="1" type="ORF">H9876_03010</name>
</gene>
<dbReference type="EMBL" id="DXGK01000057">
    <property type="protein sequence ID" value="HIW70336.1"/>
    <property type="molecule type" value="Genomic_DNA"/>
</dbReference>
<dbReference type="CDD" id="cd01745">
    <property type="entry name" value="GATase1_2"/>
    <property type="match status" value="1"/>
</dbReference>
<sequence>MRIAVTADINITPTDIINMCESEFAPRQLIQVLAKNGATPIVLPPVDHPTPELIAAMLDGVDGLVIPGGPDVSPRFQGEDPEPGLGPTTPLRDEFEMALIPQAMASGIPLLGICRGHQAINIALGGSVYQDLGDDFGKPVLQHSQKTAGNLPIHYVSIDEDSALGHTLGHRAFVNSRHHQAVHQVADQLHVVARAADGVIEALENDDASIQTVQWHPENLWPDDQGQEQIFTDFLKRVAEK</sequence>
<dbReference type="GO" id="GO:0006598">
    <property type="term" value="P:polyamine catabolic process"/>
    <property type="evidence" value="ECO:0007669"/>
    <property type="project" value="TreeGrafter"/>
</dbReference>